<keyword evidence="5" id="KW-0808">Transferase</keyword>
<dbReference type="PROSITE" id="PS50109">
    <property type="entry name" value="HIS_KIN"/>
    <property type="match status" value="1"/>
</dbReference>
<evidence type="ECO:0000313" key="11">
    <source>
        <dbReference type="Proteomes" id="UP000809081"/>
    </source>
</evidence>
<evidence type="ECO:0000256" key="3">
    <source>
        <dbReference type="ARBA" id="ARBA00012438"/>
    </source>
</evidence>
<evidence type="ECO:0000256" key="5">
    <source>
        <dbReference type="ARBA" id="ARBA00022679"/>
    </source>
</evidence>
<evidence type="ECO:0000256" key="7">
    <source>
        <dbReference type="ARBA" id="ARBA00023012"/>
    </source>
</evidence>
<keyword evidence="7" id="KW-0902">Two-component regulatory system</keyword>
<evidence type="ECO:0000259" key="9">
    <source>
        <dbReference type="PROSITE" id="PS50109"/>
    </source>
</evidence>
<dbReference type="EMBL" id="JAFBEI010000037">
    <property type="protein sequence ID" value="MBM7636810.1"/>
    <property type="molecule type" value="Genomic_DNA"/>
</dbReference>
<comment type="subcellular location">
    <subcellularLocation>
        <location evidence="2">Membrane</location>
    </subcellularLocation>
</comment>
<dbReference type="Gene3D" id="3.30.565.10">
    <property type="entry name" value="Histidine kinase-like ATPase, C-terminal domain"/>
    <property type="match status" value="1"/>
</dbReference>
<gene>
    <name evidence="10" type="ORF">JOC31_001635</name>
</gene>
<dbReference type="SMART" id="SM00388">
    <property type="entry name" value="HisKA"/>
    <property type="match status" value="1"/>
</dbReference>
<keyword evidence="8" id="KW-0812">Transmembrane</keyword>
<dbReference type="Pfam" id="PF02518">
    <property type="entry name" value="HATPase_c"/>
    <property type="match status" value="1"/>
</dbReference>
<organism evidence="10 11">
    <name type="scientific">Streptococcus saliviloxodontae</name>
    <dbReference type="NCBI Taxonomy" id="1349416"/>
    <lineage>
        <taxon>Bacteria</taxon>
        <taxon>Bacillati</taxon>
        <taxon>Bacillota</taxon>
        <taxon>Bacilli</taxon>
        <taxon>Lactobacillales</taxon>
        <taxon>Streptococcaceae</taxon>
        <taxon>Streptococcus</taxon>
    </lineage>
</organism>
<evidence type="ECO:0000256" key="2">
    <source>
        <dbReference type="ARBA" id="ARBA00004370"/>
    </source>
</evidence>
<dbReference type="GO" id="GO:0016301">
    <property type="term" value="F:kinase activity"/>
    <property type="evidence" value="ECO:0007669"/>
    <property type="project" value="UniProtKB-KW"/>
</dbReference>
<feature type="domain" description="Histidine kinase" evidence="9">
    <location>
        <begin position="226"/>
        <end position="435"/>
    </location>
</feature>
<proteinExistence type="predicted"/>
<dbReference type="SUPFAM" id="SSF47384">
    <property type="entry name" value="Homodimeric domain of signal transducing histidine kinase"/>
    <property type="match status" value="1"/>
</dbReference>
<keyword evidence="8" id="KW-0472">Membrane</keyword>
<comment type="caution">
    <text evidence="10">The sequence shown here is derived from an EMBL/GenBank/DDBJ whole genome shotgun (WGS) entry which is preliminary data.</text>
</comment>
<dbReference type="InterPro" id="IPR003594">
    <property type="entry name" value="HATPase_dom"/>
</dbReference>
<dbReference type="InterPro" id="IPR036097">
    <property type="entry name" value="HisK_dim/P_sf"/>
</dbReference>
<evidence type="ECO:0000313" key="10">
    <source>
        <dbReference type="EMBL" id="MBM7636810.1"/>
    </source>
</evidence>
<dbReference type="EC" id="2.7.13.3" evidence="3"/>
<dbReference type="PANTHER" id="PTHR45453:SF1">
    <property type="entry name" value="PHOSPHATE REGULON SENSOR PROTEIN PHOR"/>
    <property type="match status" value="1"/>
</dbReference>
<protein>
    <recommendedName>
        <fullName evidence="3">histidine kinase</fullName>
        <ecNumber evidence="3">2.7.13.3</ecNumber>
    </recommendedName>
</protein>
<dbReference type="Pfam" id="PF00512">
    <property type="entry name" value="HisKA"/>
    <property type="match status" value="1"/>
</dbReference>
<accession>A0ABS2PMZ8</accession>
<comment type="catalytic activity">
    <reaction evidence="1">
        <text>ATP + protein L-histidine = ADP + protein N-phospho-L-histidine.</text>
        <dbReference type="EC" id="2.7.13.3"/>
    </reaction>
</comment>
<evidence type="ECO:0000256" key="6">
    <source>
        <dbReference type="ARBA" id="ARBA00022777"/>
    </source>
</evidence>
<reference evidence="10 11" key="1">
    <citation type="submission" date="2021-01" db="EMBL/GenBank/DDBJ databases">
        <title>Genomic Encyclopedia of Type Strains, Phase IV (KMG-IV): sequencing the most valuable type-strain genomes for metagenomic binning, comparative biology and taxonomic classification.</title>
        <authorList>
            <person name="Goeker M."/>
        </authorList>
    </citation>
    <scope>NUCLEOTIDE SEQUENCE [LARGE SCALE GENOMIC DNA]</scope>
    <source>
        <strain evidence="10 11">DSM 27513</strain>
    </source>
</reference>
<dbReference type="SUPFAM" id="SSF55874">
    <property type="entry name" value="ATPase domain of HSP90 chaperone/DNA topoisomerase II/histidine kinase"/>
    <property type="match status" value="1"/>
</dbReference>
<dbReference type="CDD" id="cd00082">
    <property type="entry name" value="HisKA"/>
    <property type="match status" value="1"/>
</dbReference>
<dbReference type="InterPro" id="IPR050351">
    <property type="entry name" value="BphY/WalK/GraS-like"/>
</dbReference>
<dbReference type="InterPro" id="IPR003661">
    <property type="entry name" value="HisK_dim/P_dom"/>
</dbReference>
<sequence>MVILPWLRARKKSKSRERSSSSDNAKMFRSLRLRFVLLASFAVVIVLTTTVGVITGVRYLQTNTNVKSILTALVENDGDTPSLSEASKTIGTAVTEETIYSYRYFSVTLDKDGEIVKTNSRSFASFTDDEISSFAQRINKSISKSGTIHDNSVYYSYQIKKSKTGTLIVVLDSTTYYSDAFELTWVAVQIALLCMLVFMFLISSMSRYVIAPFVRNYQRQRRFITNAGHELKTPLAIISANNELVELMNGESEWTKSTADQVNRLTGLINGLVALSRLEEQPDIVLTDLDFSDITEDAAEDFKGPVIRDGKTFTMTIEPDIHVKAEEKSLFELVTLLVDNANKYCDDKGHISVTLSQIGRRRKRAKLEISNSYAQGATVDYSRFFERFYREDESHNSKRKGYGIGLSTAQSIVRIFKGRIAASFKDGVFTITVII</sequence>
<keyword evidence="8" id="KW-1133">Transmembrane helix</keyword>
<keyword evidence="4" id="KW-0597">Phosphoprotein</keyword>
<dbReference type="SMART" id="SM00387">
    <property type="entry name" value="HATPase_c"/>
    <property type="match status" value="1"/>
</dbReference>
<dbReference type="CDD" id="cd00075">
    <property type="entry name" value="HATPase"/>
    <property type="match status" value="1"/>
</dbReference>
<name>A0ABS2PMZ8_9STRE</name>
<evidence type="ECO:0000256" key="4">
    <source>
        <dbReference type="ARBA" id="ARBA00022553"/>
    </source>
</evidence>
<keyword evidence="11" id="KW-1185">Reference proteome</keyword>
<evidence type="ECO:0000256" key="1">
    <source>
        <dbReference type="ARBA" id="ARBA00000085"/>
    </source>
</evidence>
<feature type="transmembrane region" description="Helical" evidence="8">
    <location>
        <begin position="183"/>
        <end position="202"/>
    </location>
</feature>
<keyword evidence="6 10" id="KW-0418">Kinase</keyword>
<dbReference type="InterPro" id="IPR005467">
    <property type="entry name" value="His_kinase_dom"/>
</dbReference>
<dbReference type="PANTHER" id="PTHR45453">
    <property type="entry name" value="PHOSPHATE REGULON SENSOR PROTEIN PHOR"/>
    <property type="match status" value="1"/>
</dbReference>
<dbReference type="InterPro" id="IPR036890">
    <property type="entry name" value="HATPase_C_sf"/>
</dbReference>
<dbReference type="Gene3D" id="1.10.287.130">
    <property type="match status" value="1"/>
</dbReference>
<dbReference type="Proteomes" id="UP000809081">
    <property type="component" value="Unassembled WGS sequence"/>
</dbReference>
<evidence type="ECO:0000256" key="8">
    <source>
        <dbReference type="SAM" id="Phobius"/>
    </source>
</evidence>